<keyword evidence="1" id="KW-0812">Transmembrane</keyword>
<name>A0A944DGQ4_DENI1</name>
<sequence length="163" mass="17019">MPLTAYHQSTSSQRGFSLIESLVAMVVLSFGLLGLAALQVNALKYNQVAHLRSQATTFAYQILDAMRASPTSAKSGNFDIGLGQSLTGTSVAAVQVADWQADLAAQLPGGRGGICRSANPNPSVNCSGNGDFVIITVEWSEADNTGSRNANQFQLVSQVAPSS</sequence>
<evidence type="ECO:0000313" key="3">
    <source>
        <dbReference type="Proteomes" id="UP000694660"/>
    </source>
</evidence>
<dbReference type="EMBL" id="JAEKFT010000046">
    <property type="protein sequence ID" value="MBT0964003.1"/>
    <property type="molecule type" value="Genomic_DNA"/>
</dbReference>
<protein>
    <submittedName>
        <fullName evidence="2">Type IV pilus modification protein PilV</fullName>
    </submittedName>
</protein>
<evidence type="ECO:0000256" key="1">
    <source>
        <dbReference type="SAM" id="Phobius"/>
    </source>
</evidence>
<feature type="transmembrane region" description="Helical" evidence="1">
    <location>
        <begin position="22"/>
        <end position="43"/>
    </location>
</feature>
<keyword evidence="1" id="KW-0472">Membrane</keyword>
<dbReference type="NCBIfam" id="TIGR02532">
    <property type="entry name" value="IV_pilin_GFxxxE"/>
    <property type="match status" value="1"/>
</dbReference>
<accession>A0A944DGQ4</accession>
<keyword evidence="1" id="KW-1133">Transmembrane helix</keyword>
<proteinExistence type="predicted"/>
<keyword evidence="3" id="KW-1185">Reference proteome</keyword>
<reference evidence="3" key="1">
    <citation type="journal article" date="2022" name="ISME J.">
        <title>Genetic and phylogenetic analysis of dissimilatory iodate-reducing bacteria identifies potential niches across the world's oceans.</title>
        <authorList>
            <person name="Reyes-Umana V."/>
            <person name="Henning Z."/>
            <person name="Lee K."/>
            <person name="Barnum T.P."/>
            <person name="Coates J.D."/>
        </authorList>
    </citation>
    <scope>NUCLEOTIDE SEQUENCE [LARGE SCALE GENOMIC DNA]</scope>
    <source>
        <strain evidence="3">IR12</strain>
    </source>
</reference>
<dbReference type="RefSeq" id="WP_214363925.1">
    <property type="nucleotide sequence ID" value="NZ_JAEKFT010000046.1"/>
</dbReference>
<dbReference type="NCBIfam" id="TIGR02523">
    <property type="entry name" value="type_IV_pilV"/>
    <property type="match status" value="1"/>
</dbReference>
<dbReference type="Proteomes" id="UP000694660">
    <property type="component" value="Unassembled WGS sequence"/>
</dbReference>
<evidence type="ECO:0000313" key="2">
    <source>
        <dbReference type="EMBL" id="MBT0964003.1"/>
    </source>
</evidence>
<dbReference type="InterPro" id="IPR012902">
    <property type="entry name" value="N_methyl_site"/>
</dbReference>
<comment type="caution">
    <text evidence="2">The sequence shown here is derived from an EMBL/GenBank/DDBJ whole genome shotgun (WGS) entry which is preliminary data.</text>
</comment>
<dbReference type="InterPro" id="IPR013362">
    <property type="entry name" value="Pilus_4_PilV"/>
</dbReference>
<dbReference type="AlphaFoldDB" id="A0A944DGQ4"/>
<organism evidence="2 3">
    <name type="scientific">Denitromonas iodatirespirans</name>
    <dbReference type="NCBI Taxonomy" id="2795389"/>
    <lineage>
        <taxon>Bacteria</taxon>
        <taxon>Pseudomonadati</taxon>
        <taxon>Pseudomonadota</taxon>
        <taxon>Betaproteobacteria</taxon>
        <taxon>Rhodocyclales</taxon>
        <taxon>Zoogloeaceae</taxon>
        <taxon>Denitromonas</taxon>
    </lineage>
</organism>
<dbReference type="Pfam" id="PF07963">
    <property type="entry name" value="N_methyl"/>
    <property type="match status" value="1"/>
</dbReference>
<gene>
    <name evidence="2" type="primary">pilV</name>
    <name evidence="2" type="ORF">I8J34_22725</name>
</gene>